<dbReference type="RefSeq" id="WP_012798794.1">
    <property type="nucleotide sequence ID" value="NC_013165.1"/>
</dbReference>
<keyword evidence="5" id="KW-0411">Iron-sulfur</keyword>
<protein>
    <submittedName>
        <fullName evidence="8">Fe-S oxidoreductase</fullName>
    </submittedName>
</protein>
<accession>C7N707</accession>
<dbReference type="SFLD" id="SFLDS00029">
    <property type="entry name" value="Radical_SAM"/>
    <property type="match status" value="1"/>
</dbReference>
<keyword evidence="2" id="KW-0949">S-adenosyl-L-methionine</keyword>
<feature type="compositionally biased region" description="Polar residues" evidence="6">
    <location>
        <begin position="16"/>
        <end position="28"/>
    </location>
</feature>
<gene>
    <name evidence="8" type="ordered locus">Shel_16730</name>
</gene>
<feature type="compositionally biased region" description="Basic and acidic residues" evidence="6">
    <location>
        <begin position="1"/>
        <end position="11"/>
    </location>
</feature>
<dbReference type="InterPro" id="IPR013785">
    <property type="entry name" value="Aldolase_TIM"/>
</dbReference>
<proteinExistence type="predicted"/>
<dbReference type="SFLD" id="SFLDG01095">
    <property type="entry name" value="Uncharacterised_Radical_SAM_Su"/>
    <property type="match status" value="1"/>
</dbReference>
<feature type="region of interest" description="Disordered" evidence="6">
    <location>
        <begin position="1"/>
        <end position="28"/>
    </location>
</feature>
<evidence type="ECO:0000256" key="2">
    <source>
        <dbReference type="ARBA" id="ARBA00022691"/>
    </source>
</evidence>
<feature type="domain" description="Radical SAM core" evidence="7">
    <location>
        <begin position="49"/>
        <end position="278"/>
    </location>
</feature>
<sequence>MTSNGHDHADGPDMNAQVQGGTQASEAGQEQRYVDVRLFTGEQIYMPIWEGRTSAPLEVQLGCSWHRCKFCDFANDERYVFSLPEIAAKAQMLIPYAQDKHRVFLLGENPLSLPMDMLRQIFEIIAYFMPWVDEIAMYARFDDVLAKTEEELEELADAGLREVHIGLESGAQEILDFMCKGIKIDDALEACRRLHKLDIDFSFTMIAGLGGTELTHLHAPGSIAFLNAAQPKRIWVTGLLLWPNTPLFKIAQEGGFHQLTFHQRLIETRNMVAGLELDDCEFVDSTVLGDCTVRGHFPEQKAEVLAAMNQLLEKPGYDHVPPIPIPGMTERG</sequence>
<dbReference type="PANTHER" id="PTHR43409">
    <property type="entry name" value="ANAEROBIC MAGNESIUM-PROTOPORPHYRIN IX MONOMETHYL ESTER CYCLASE-RELATED"/>
    <property type="match status" value="1"/>
</dbReference>
<keyword evidence="9" id="KW-1185">Reference proteome</keyword>
<reference evidence="8 9" key="1">
    <citation type="journal article" date="2009" name="Stand. Genomic Sci.">
        <title>Complete genome sequence of Slackia heliotrinireducens type strain (RHS 1).</title>
        <authorList>
            <person name="Pukall R."/>
            <person name="Lapidus A."/>
            <person name="Nolan M."/>
            <person name="Copeland A."/>
            <person name="Glavina Del Rio T."/>
            <person name="Lucas S."/>
            <person name="Chen F."/>
            <person name="Tice H."/>
            <person name="Cheng J.F."/>
            <person name="Chertkov O."/>
            <person name="Bruce D."/>
            <person name="Goodwin L."/>
            <person name="Kuske C."/>
            <person name="Brettin T."/>
            <person name="Detter J.C."/>
            <person name="Han C."/>
            <person name="Pitluck S."/>
            <person name="Pati A."/>
            <person name="Mavrommatis K."/>
            <person name="Ivanova N."/>
            <person name="Ovchinnikova G."/>
            <person name="Chen A."/>
            <person name="Palaniappan K."/>
            <person name="Schneider S."/>
            <person name="Rohde M."/>
            <person name="Chain P."/>
            <person name="D'haeseleer P."/>
            <person name="Goker M."/>
            <person name="Bristow J."/>
            <person name="Eisen J.A."/>
            <person name="Markowitz V."/>
            <person name="Kyrpides N.C."/>
            <person name="Klenk H.P."/>
            <person name="Hugenholtz P."/>
        </authorList>
    </citation>
    <scope>NUCLEOTIDE SEQUENCE [LARGE SCALE GENOMIC DNA]</scope>
    <source>
        <strain evidence="9">ATCC 29202 / DSM 20476 / NCTC 11029 / RHS 1</strain>
    </source>
</reference>
<dbReference type="Proteomes" id="UP000002026">
    <property type="component" value="Chromosome"/>
</dbReference>
<dbReference type="InterPro" id="IPR006638">
    <property type="entry name" value="Elp3/MiaA/NifB-like_rSAM"/>
</dbReference>
<evidence type="ECO:0000313" key="9">
    <source>
        <dbReference type="Proteomes" id="UP000002026"/>
    </source>
</evidence>
<comment type="cofactor">
    <cofactor evidence="1">
        <name>[4Fe-4S] cluster</name>
        <dbReference type="ChEBI" id="CHEBI:49883"/>
    </cofactor>
</comment>
<keyword evidence="4" id="KW-0408">Iron</keyword>
<dbReference type="CDD" id="cd01335">
    <property type="entry name" value="Radical_SAM"/>
    <property type="match status" value="1"/>
</dbReference>
<dbReference type="SMART" id="SM00729">
    <property type="entry name" value="Elp3"/>
    <property type="match status" value="1"/>
</dbReference>
<keyword evidence="3" id="KW-0479">Metal-binding</keyword>
<dbReference type="GO" id="GO:0046872">
    <property type="term" value="F:metal ion binding"/>
    <property type="evidence" value="ECO:0007669"/>
    <property type="project" value="UniProtKB-KW"/>
</dbReference>
<name>C7N707_SLAHD</name>
<evidence type="ECO:0000256" key="5">
    <source>
        <dbReference type="ARBA" id="ARBA00023014"/>
    </source>
</evidence>
<dbReference type="PROSITE" id="PS51918">
    <property type="entry name" value="RADICAL_SAM"/>
    <property type="match status" value="1"/>
</dbReference>
<dbReference type="HOGENOM" id="CLU_044464_0_0_11"/>
<dbReference type="GO" id="GO:0003824">
    <property type="term" value="F:catalytic activity"/>
    <property type="evidence" value="ECO:0007669"/>
    <property type="project" value="InterPro"/>
</dbReference>
<evidence type="ECO:0000259" key="7">
    <source>
        <dbReference type="PROSITE" id="PS51918"/>
    </source>
</evidence>
<evidence type="ECO:0000313" key="8">
    <source>
        <dbReference type="EMBL" id="ACV22692.1"/>
    </source>
</evidence>
<evidence type="ECO:0000256" key="4">
    <source>
        <dbReference type="ARBA" id="ARBA00023004"/>
    </source>
</evidence>
<dbReference type="InterPro" id="IPR058240">
    <property type="entry name" value="rSAM_sf"/>
</dbReference>
<evidence type="ECO:0000256" key="3">
    <source>
        <dbReference type="ARBA" id="ARBA00022723"/>
    </source>
</evidence>
<dbReference type="Pfam" id="PF04055">
    <property type="entry name" value="Radical_SAM"/>
    <property type="match status" value="1"/>
</dbReference>
<dbReference type="SUPFAM" id="SSF102114">
    <property type="entry name" value="Radical SAM enzymes"/>
    <property type="match status" value="1"/>
</dbReference>
<dbReference type="AlphaFoldDB" id="C7N707"/>
<dbReference type="GO" id="GO:0051536">
    <property type="term" value="F:iron-sulfur cluster binding"/>
    <property type="evidence" value="ECO:0007669"/>
    <property type="project" value="UniProtKB-KW"/>
</dbReference>
<dbReference type="EMBL" id="CP001684">
    <property type="protein sequence ID" value="ACV22692.1"/>
    <property type="molecule type" value="Genomic_DNA"/>
</dbReference>
<evidence type="ECO:0000256" key="6">
    <source>
        <dbReference type="SAM" id="MobiDB-lite"/>
    </source>
</evidence>
<organism evidence="8 9">
    <name type="scientific">Slackia heliotrinireducens (strain ATCC 29202 / DSM 20476 / NCTC 11029 / RHS 1)</name>
    <name type="common">Peptococcus heliotrinreducens</name>
    <dbReference type="NCBI Taxonomy" id="471855"/>
    <lineage>
        <taxon>Bacteria</taxon>
        <taxon>Bacillati</taxon>
        <taxon>Actinomycetota</taxon>
        <taxon>Coriobacteriia</taxon>
        <taxon>Eggerthellales</taxon>
        <taxon>Eggerthellaceae</taxon>
        <taxon>Slackia</taxon>
    </lineage>
</organism>
<dbReference type="KEGG" id="shi:Shel_16730"/>
<dbReference type="InterPro" id="IPR051198">
    <property type="entry name" value="BchE-like"/>
</dbReference>
<evidence type="ECO:0000256" key="1">
    <source>
        <dbReference type="ARBA" id="ARBA00001966"/>
    </source>
</evidence>
<dbReference type="SMR" id="C7N707"/>
<dbReference type="eggNOG" id="COG1032">
    <property type="taxonomic scope" value="Bacteria"/>
</dbReference>
<dbReference type="SFLD" id="SFLDG01082">
    <property type="entry name" value="B12-binding_domain_containing"/>
    <property type="match status" value="1"/>
</dbReference>
<dbReference type="PANTHER" id="PTHR43409:SF4">
    <property type="entry name" value="RADICAL SAM SUPERFAMILY PROTEIN"/>
    <property type="match status" value="1"/>
</dbReference>
<dbReference type="Gene3D" id="3.20.20.70">
    <property type="entry name" value="Aldolase class I"/>
    <property type="match status" value="1"/>
</dbReference>
<dbReference type="InterPro" id="IPR007197">
    <property type="entry name" value="rSAM"/>
</dbReference>